<dbReference type="PROSITE" id="PS51720">
    <property type="entry name" value="G_AIG1"/>
    <property type="match status" value="1"/>
</dbReference>
<feature type="transmembrane region" description="Helical" evidence="5">
    <location>
        <begin position="565"/>
        <end position="582"/>
    </location>
</feature>
<organism evidence="7 8">
    <name type="scientific">Ataeniobius toweri</name>
    <dbReference type="NCBI Taxonomy" id="208326"/>
    <lineage>
        <taxon>Eukaryota</taxon>
        <taxon>Metazoa</taxon>
        <taxon>Chordata</taxon>
        <taxon>Craniata</taxon>
        <taxon>Vertebrata</taxon>
        <taxon>Euteleostomi</taxon>
        <taxon>Actinopterygii</taxon>
        <taxon>Neopterygii</taxon>
        <taxon>Teleostei</taxon>
        <taxon>Neoteleostei</taxon>
        <taxon>Acanthomorphata</taxon>
        <taxon>Ovalentaria</taxon>
        <taxon>Atherinomorphae</taxon>
        <taxon>Cyprinodontiformes</taxon>
        <taxon>Goodeidae</taxon>
        <taxon>Ataeniobius</taxon>
    </lineage>
</organism>
<comment type="similarity">
    <text evidence="1">Belongs to the TRAFAC class TrmE-Era-EngA-EngB-Septin-like GTPase superfamily. AIG1/Toc34/Toc159-like paraseptin GTPase family. IAN subfamily.</text>
</comment>
<dbReference type="Proteomes" id="UP001345963">
    <property type="component" value="Unassembled WGS sequence"/>
</dbReference>
<feature type="region of interest" description="Disordered" evidence="4">
    <location>
        <begin position="384"/>
        <end position="433"/>
    </location>
</feature>
<keyword evidence="5" id="KW-0472">Membrane</keyword>
<dbReference type="InterPro" id="IPR045058">
    <property type="entry name" value="GIMA/IAN/Toc"/>
</dbReference>
<reference evidence="7 8" key="1">
    <citation type="submission" date="2021-07" db="EMBL/GenBank/DDBJ databases">
        <authorList>
            <person name="Palmer J.M."/>
        </authorList>
    </citation>
    <scope>NUCLEOTIDE SEQUENCE [LARGE SCALE GENOMIC DNA]</scope>
    <source>
        <strain evidence="7 8">AT_MEX2019</strain>
        <tissue evidence="7">Muscle</tissue>
    </source>
</reference>
<evidence type="ECO:0000256" key="4">
    <source>
        <dbReference type="SAM" id="MobiDB-lite"/>
    </source>
</evidence>
<keyword evidence="2" id="KW-0547">Nucleotide-binding</keyword>
<sequence>MVMHTVHDSICESADNKADNCLYNKAWMKIAGPAAGPLEDVFLGSSVVVQSEITVAGRGKKQVKAHKKDKANSIQTVEEHSVNVGVYNASMSTPQGQRAEGVKPQTVGASKIIIKRPNGAQKCIKVLRAYRIVLLGETGAGKSTLGNTIFGEDVFEPGRTTEYYIQSKSVHGRRITVLDSPGFSNAYQPEGELKDKIARCTTSCTPGPHVFLIVLKVEKSSEQQLSVFDKLSMCFSEEAFKYAAVVFTHADQLQEKMDIEQYINQKQSLKDLVMKCAGRYLVIDHKCSPGVEKNNFLMMSQLFNMIDNIVIENKGGCYTNKMLQAHKRDKDGTKSGNPTQSNTDNRVNPNACNSLWINLSGPVGNVVAEAFFGSAVVASQRVQGSLKTEETEECPSTTSNEGDYKAAYSEPDSTSEAEPRKAAREIEENEMTQEGDSGFVRNVLGGVLATTVLGLLATFIYLFISGLTKLLGLVWTSGAKHVPADVGGSTGTEGAATDAGCAAGAEGATAEVGSASQSTVSGRAAGSFTKGVGGTAGMGLVGAVAWVTKKIKQLIHLYNIIKQNIGIVLLVVAFYTLLLLSFCVRVPMAGTILLSCGVFAMLLIILLLLIAI</sequence>
<dbReference type="SUPFAM" id="SSF52540">
    <property type="entry name" value="P-loop containing nucleoside triphosphate hydrolases"/>
    <property type="match status" value="1"/>
</dbReference>
<keyword evidence="5" id="KW-0812">Transmembrane</keyword>
<evidence type="ECO:0000256" key="5">
    <source>
        <dbReference type="SAM" id="Phobius"/>
    </source>
</evidence>
<evidence type="ECO:0000313" key="7">
    <source>
        <dbReference type="EMBL" id="MED6243687.1"/>
    </source>
</evidence>
<dbReference type="InterPro" id="IPR027417">
    <property type="entry name" value="P-loop_NTPase"/>
</dbReference>
<feature type="transmembrane region" description="Helical" evidence="5">
    <location>
        <begin position="588"/>
        <end position="611"/>
    </location>
</feature>
<accession>A0ABU7AZI6</accession>
<evidence type="ECO:0000259" key="6">
    <source>
        <dbReference type="PROSITE" id="PS51720"/>
    </source>
</evidence>
<feature type="transmembrane region" description="Helical" evidence="5">
    <location>
        <begin position="443"/>
        <end position="464"/>
    </location>
</feature>
<dbReference type="Gene3D" id="3.40.50.300">
    <property type="entry name" value="P-loop containing nucleotide triphosphate hydrolases"/>
    <property type="match status" value="1"/>
</dbReference>
<name>A0ABU7AZI6_9TELE</name>
<protein>
    <recommendedName>
        <fullName evidence="6">AIG1-type G domain-containing protein</fullName>
    </recommendedName>
</protein>
<dbReference type="InterPro" id="IPR025662">
    <property type="entry name" value="Sigma_54_int_dom_ATP-bd_1"/>
</dbReference>
<dbReference type="PROSITE" id="PS00675">
    <property type="entry name" value="SIGMA54_INTERACT_1"/>
    <property type="match status" value="1"/>
</dbReference>
<evidence type="ECO:0000256" key="2">
    <source>
        <dbReference type="ARBA" id="ARBA00022741"/>
    </source>
</evidence>
<feature type="region of interest" description="Disordered" evidence="4">
    <location>
        <begin position="328"/>
        <end position="347"/>
    </location>
</feature>
<evidence type="ECO:0000313" key="8">
    <source>
        <dbReference type="Proteomes" id="UP001345963"/>
    </source>
</evidence>
<dbReference type="Pfam" id="PF04548">
    <property type="entry name" value="AIG1"/>
    <property type="match status" value="1"/>
</dbReference>
<dbReference type="EMBL" id="JAHUTI010035298">
    <property type="protein sequence ID" value="MED6243687.1"/>
    <property type="molecule type" value="Genomic_DNA"/>
</dbReference>
<evidence type="ECO:0000256" key="1">
    <source>
        <dbReference type="ARBA" id="ARBA00008535"/>
    </source>
</evidence>
<feature type="compositionally biased region" description="Basic and acidic residues" evidence="4">
    <location>
        <begin position="417"/>
        <end position="426"/>
    </location>
</feature>
<dbReference type="PANTHER" id="PTHR10903">
    <property type="entry name" value="GTPASE, IMAP FAMILY MEMBER-RELATED"/>
    <property type="match status" value="1"/>
</dbReference>
<feature type="domain" description="AIG1-type G" evidence="6">
    <location>
        <begin position="127"/>
        <end position="327"/>
    </location>
</feature>
<proteinExistence type="inferred from homology"/>
<keyword evidence="5" id="KW-1133">Transmembrane helix</keyword>
<keyword evidence="3" id="KW-0342">GTP-binding</keyword>
<gene>
    <name evidence="7" type="ORF">ATANTOWER_025189</name>
</gene>
<keyword evidence="8" id="KW-1185">Reference proteome</keyword>
<dbReference type="PANTHER" id="PTHR10903:SF62">
    <property type="entry name" value="GTPASE IMAP FAMILY MEMBER 4-LIKE-RELATED"/>
    <property type="match status" value="1"/>
</dbReference>
<dbReference type="InterPro" id="IPR006703">
    <property type="entry name" value="G_AIG1"/>
</dbReference>
<comment type="caution">
    <text evidence="7">The sequence shown here is derived from an EMBL/GenBank/DDBJ whole genome shotgun (WGS) entry which is preliminary data.</text>
</comment>
<evidence type="ECO:0000256" key="3">
    <source>
        <dbReference type="ARBA" id="ARBA00023134"/>
    </source>
</evidence>
<feature type="compositionally biased region" description="Polar residues" evidence="4">
    <location>
        <begin position="334"/>
        <end position="347"/>
    </location>
</feature>